<evidence type="ECO:0000256" key="3">
    <source>
        <dbReference type="SAM" id="MobiDB-lite"/>
    </source>
</evidence>
<dbReference type="SUPFAM" id="SSF140741">
    <property type="entry name" value="RUN domain-like"/>
    <property type="match status" value="1"/>
</dbReference>
<feature type="region of interest" description="Disordered" evidence="3">
    <location>
        <begin position="352"/>
        <end position="431"/>
    </location>
</feature>
<feature type="compositionally biased region" description="Polar residues" evidence="3">
    <location>
        <begin position="1096"/>
        <end position="1111"/>
    </location>
</feature>
<dbReference type="Pfam" id="PF12068">
    <property type="entry name" value="PH_RBD"/>
    <property type="match status" value="1"/>
</dbReference>
<evidence type="ECO:0000256" key="2">
    <source>
        <dbReference type="ARBA" id="ARBA00034124"/>
    </source>
</evidence>
<sequence>MTSHDRFAICDELTTMFLIHILTFSVFQTWKGFIIRLSCDFHPAGIVVALYAHDLRNVNMNILGLSKSDSTEVDAAREAKKASLVSEIKTQVKMLMEESVVRSYVHEENVVITGLCASVEAILRMGLRLNMSNFFDDNLTLSLCRRISKFCPAAQKTLDRMNFYKQSVISRYKRATERTRPTSVHGNSNEHSSLPVYHRTSTLLSNFGLADTDASTADDIHGRITRAMSLKYPADPPEVEQKLKNFWIRVALLEKVLDKIVQYLAENSSCYYESWSVMADPCNGMLVADLLRGPCAIDYSRTRTSDHLFSDPPVDELILRHKISGNWASRQPPHLARSNHTKPVTCRTQSISNVLPSDNDSESMSANQNDSSTNSLLESQPPEDQSDDLHSSVGGASLSTESWIGSASEGDGSVSHSLSESTRKHLAMAAKKHVDSMHQGGQSKLLFGKNNVHIQTADCARLMPGYLSIHDYGADTGLVIKWTPNWAMASELVPGTAHHRRSVYDNADGSDDSSLSDEQEALGFSVDRRRGSYWQYAVEIKVMDLVYIHCHVYAGDYSIVLIRKDGVQLPSLLFFSKSQSLRFLDRLEHGLHKRGGHLDPPLFVNESKKKIVKINPLQPRDRNSVSFAIGSWFLNFLDGFNHEPSAQTPKAFQLKPSDRPKSATSAREIMRTSSAGNLVNRTDLAETDSTKLATMLSDSTGFPYRTLRVVYAGADKGKQNDTWYLIGKLERARSIRSGSLSIGDKVSSVVNSQGESELERECRHIRFTVVADVFRKWLSYCRKMRVLQSSLSRAVAQKVVISDEPTSAKDGVTEELWQRQLQNPDPHFTFPELCRYVYFGSCSPSIRHRVWPYLLGVYPWGCDSEKLDSIDEFNRKVYETALSEWQCAQKWAKDYDKNDEPYTPPLSAKNGRRYNLPRPTSCLLPSSKIDYGSDEDSSLSRTPTESILTHSATVDRISHDSVDQGGCFDACGKTSSRMSRLFFFHNGNDAASDSVQPQSGSRSEVKCDVPHTNTELPRSIELKELVLPLPKTDSTALSGRTVTLNDKSSPKVENTVQLRNGKCVFYADFHEEHNAPNESTASTPRTPSTPVEPGDQPTSPQPLNHSNNRRIPSSPVDDQALFAGPPSPTSEVGGNKNETPDTCPFPSDIMKALTVNLYRIDKDVSRCDRNHAYFAEPKSIGQIDAQLSYIGVYEQPVLSENLIKLRNIICTWVWLHLDSGYVQGMCDLLAPLLVILDEESLTYACFNALMEWMLPNFPLPKSRTSITFYKLTSRPTLLSMAKRCTQPIGEFSMNKPVSRENRQPSVHSSSPLPSIPTVPCPYGPKRAQKCFMDEKFTHLNALIEVFDPELHTFLVDKTLDSQLYFCYRWLLLDFKRELSYDDVFAVWEVIWSARRIVAYDFAVFFAAAMLIYYRDIILYYDMDLSEIIRFFNELSEKHNVKAILDVARDLILQMQTFLDGA</sequence>
<comment type="caution">
    <text evidence="6">The sequence shown here is derived from an EMBL/GenBank/DDBJ whole genome shotgun (WGS) entry which is preliminary data.</text>
</comment>
<organism evidence="6 7">
    <name type="scientific">Calicophoron daubneyi</name>
    <name type="common">Rumen fluke</name>
    <name type="synonym">Paramphistomum daubneyi</name>
    <dbReference type="NCBI Taxonomy" id="300641"/>
    <lineage>
        <taxon>Eukaryota</taxon>
        <taxon>Metazoa</taxon>
        <taxon>Spiralia</taxon>
        <taxon>Lophotrochozoa</taxon>
        <taxon>Platyhelminthes</taxon>
        <taxon>Trematoda</taxon>
        <taxon>Digenea</taxon>
        <taxon>Plagiorchiida</taxon>
        <taxon>Pronocephalata</taxon>
        <taxon>Paramphistomoidea</taxon>
        <taxon>Paramphistomidae</taxon>
        <taxon>Calicophoron</taxon>
    </lineage>
</organism>
<keyword evidence="1" id="KW-0343">GTPase activation</keyword>
<dbReference type="SMART" id="SM00593">
    <property type="entry name" value="RUN"/>
    <property type="match status" value="1"/>
</dbReference>
<gene>
    <name evidence="6" type="ORF">CDAUBV1_LOCUS4539</name>
</gene>
<dbReference type="PROSITE" id="PS50826">
    <property type="entry name" value="RUN"/>
    <property type="match status" value="1"/>
</dbReference>
<accession>A0AAV2T548</accession>
<evidence type="ECO:0000313" key="7">
    <source>
        <dbReference type="Proteomes" id="UP001497525"/>
    </source>
</evidence>
<dbReference type="InterPro" id="IPR021935">
    <property type="entry name" value="SGSM1/2_RBD"/>
</dbReference>
<dbReference type="PANTHER" id="PTHR22957:SF502">
    <property type="entry name" value="SMALL G PROTEIN SIGNALING MODULATOR 2-RELATED"/>
    <property type="match status" value="1"/>
</dbReference>
<proteinExistence type="inferred from homology"/>
<dbReference type="Pfam" id="PF02759">
    <property type="entry name" value="RUN"/>
    <property type="match status" value="1"/>
</dbReference>
<evidence type="ECO:0000256" key="1">
    <source>
        <dbReference type="ARBA" id="ARBA00022468"/>
    </source>
</evidence>
<feature type="region of interest" description="Disordered" evidence="3">
    <location>
        <begin position="1293"/>
        <end position="1312"/>
    </location>
</feature>
<evidence type="ECO:0000259" key="5">
    <source>
        <dbReference type="PROSITE" id="PS50826"/>
    </source>
</evidence>
<dbReference type="Gene3D" id="1.20.58.900">
    <property type="match status" value="1"/>
</dbReference>
<dbReference type="SUPFAM" id="SSF47923">
    <property type="entry name" value="Ypt/Rab-GAP domain of gyp1p"/>
    <property type="match status" value="2"/>
</dbReference>
<comment type="similarity">
    <text evidence="2">Belongs to the RUTBC family.</text>
</comment>
<feature type="domain" description="RUN" evidence="5">
    <location>
        <begin position="106"/>
        <end position="306"/>
    </location>
</feature>
<feature type="compositionally biased region" description="Polar residues" evidence="3">
    <location>
        <begin position="352"/>
        <end position="378"/>
    </location>
</feature>
<feature type="region of interest" description="Disordered" evidence="3">
    <location>
        <begin position="647"/>
        <end position="667"/>
    </location>
</feature>
<dbReference type="PROSITE" id="PS50086">
    <property type="entry name" value="TBC_RABGAP"/>
    <property type="match status" value="1"/>
</dbReference>
<feature type="region of interest" description="Disordered" evidence="3">
    <location>
        <begin position="1073"/>
        <end position="1145"/>
    </location>
</feature>
<dbReference type="InterPro" id="IPR035969">
    <property type="entry name" value="Rab-GAP_TBC_sf"/>
</dbReference>
<dbReference type="SMART" id="SM00164">
    <property type="entry name" value="TBC"/>
    <property type="match status" value="1"/>
</dbReference>
<dbReference type="Proteomes" id="UP001497525">
    <property type="component" value="Unassembled WGS sequence"/>
</dbReference>
<feature type="region of interest" description="Disordered" evidence="3">
    <location>
        <begin position="1033"/>
        <end position="1055"/>
    </location>
</feature>
<dbReference type="EMBL" id="CAXLJL010000112">
    <property type="protein sequence ID" value="CAL5132021.1"/>
    <property type="molecule type" value="Genomic_DNA"/>
</dbReference>
<reference evidence="6" key="1">
    <citation type="submission" date="2024-06" db="EMBL/GenBank/DDBJ databases">
        <authorList>
            <person name="Liu X."/>
            <person name="Lenzi L."/>
            <person name="Haldenby T S."/>
            <person name="Uol C."/>
        </authorList>
    </citation>
    <scope>NUCLEOTIDE SEQUENCE</scope>
</reference>
<protein>
    <recommendedName>
        <fullName evidence="8">Small G protein signaling modulator 1</fullName>
    </recommendedName>
</protein>
<name>A0AAV2T548_CALDB</name>
<dbReference type="InterPro" id="IPR004012">
    <property type="entry name" value="Run_dom"/>
</dbReference>
<dbReference type="GO" id="GO:0005096">
    <property type="term" value="F:GTPase activator activity"/>
    <property type="evidence" value="ECO:0007669"/>
    <property type="project" value="UniProtKB-KW"/>
</dbReference>
<evidence type="ECO:0000259" key="4">
    <source>
        <dbReference type="PROSITE" id="PS50086"/>
    </source>
</evidence>
<dbReference type="GO" id="GO:0031410">
    <property type="term" value="C:cytoplasmic vesicle"/>
    <property type="evidence" value="ECO:0007669"/>
    <property type="project" value="UniProtKB-ARBA"/>
</dbReference>
<evidence type="ECO:0000313" key="6">
    <source>
        <dbReference type="EMBL" id="CAL5132021.1"/>
    </source>
</evidence>
<dbReference type="Gene3D" id="2.30.29.230">
    <property type="match status" value="1"/>
</dbReference>
<dbReference type="Gene3D" id="1.10.8.270">
    <property type="entry name" value="putative rabgap domain of human tbc1 domain family member 14 like domains"/>
    <property type="match status" value="1"/>
</dbReference>
<evidence type="ECO:0008006" key="8">
    <source>
        <dbReference type="Google" id="ProtNLM"/>
    </source>
</evidence>
<feature type="compositionally biased region" description="Polar residues" evidence="3">
    <location>
        <begin position="1303"/>
        <end position="1312"/>
    </location>
</feature>
<dbReference type="Pfam" id="PF00566">
    <property type="entry name" value="RabGAP-TBC"/>
    <property type="match status" value="2"/>
</dbReference>
<feature type="domain" description="Rab-GAP TBC" evidence="4">
    <location>
        <begin position="841"/>
        <end position="1394"/>
    </location>
</feature>
<dbReference type="InterPro" id="IPR037213">
    <property type="entry name" value="Run_dom_sf"/>
</dbReference>
<feature type="compositionally biased region" description="Low complexity" evidence="3">
    <location>
        <begin position="1079"/>
        <end position="1089"/>
    </location>
</feature>
<dbReference type="Gene3D" id="1.10.472.80">
    <property type="entry name" value="Ypt/Rab-GAP domain of gyp1p, domain 3"/>
    <property type="match status" value="1"/>
</dbReference>
<dbReference type="InterPro" id="IPR000195">
    <property type="entry name" value="Rab-GAP-TBC_dom"/>
</dbReference>
<dbReference type="PANTHER" id="PTHR22957">
    <property type="entry name" value="TBC1 DOMAIN FAMILY MEMBER GTPASE-ACTIVATING PROTEIN"/>
    <property type="match status" value="1"/>
</dbReference>